<sequence length="46" mass="4719">MLKTITLGTCVSVQGTFVRALPNGKVEVRVGQQLFTGSPVSQGAAA</sequence>
<dbReference type="Proteomes" id="UP000193963">
    <property type="component" value="Unassembled WGS sequence"/>
</dbReference>
<organism evidence="1 2">
    <name type="scientific">Pseudooceanicola marinus</name>
    <dbReference type="NCBI Taxonomy" id="396013"/>
    <lineage>
        <taxon>Bacteria</taxon>
        <taxon>Pseudomonadati</taxon>
        <taxon>Pseudomonadota</taxon>
        <taxon>Alphaproteobacteria</taxon>
        <taxon>Rhodobacterales</taxon>
        <taxon>Paracoccaceae</taxon>
        <taxon>Pseudooceanicola</taxon>
    </lineage>
</organism>
<protein>
    <submittedName>
        <fullName evidence="1">Uncharacterized protein</fullName>
    </submittedName>
</protein>
<gene>
    <name evidence="1" type="ORF">PSM7751_03558</name>
</gene>
<evidence type="ECO:0000313" key="2">
    <source>
        <dbReference type="Proteomes" id="UP000193963"/>
    </source>
</evidence>
<reference evidence="1 2" key="1">
    <citation type="submission" date="2017-03" db="EMBL/GenBank/DDBJ databases">
        <authorList>
            <person name="Afonso C.L."/>
            <person name="Miller P.J."/>
            <person name="Scott M.A."/>
            <person name="Spackman E."/>
            <person name="Goraichik I."/>
            <person name="Dimitrov K.M."/>
            <person name="Suarez D.L."/>
            <person name="Swayne D.E."/>
        </authorList>
    </citation>
    <scope>NUCLEOTIDE SEQUENCE [LARGE SCALE GENOMIC DNA]</scope>
    <source>
        <strain evidence="1 2">CECT 7751</strain>
    </source>
</reference>
<evidence type="ECO:0000313" key="1">
    <source>
        <dbReference type="EMBL" id="SLN68075.1"/>
    </source>
</evidence>
<accession>A0A1X7A1N1</accession>
<name>A0A1X7A1N1_9RHOB</name>
<dbReference type="AlphaFoldDB" id="A0A1X7A1N1"/>
<dbReference type="EMBL" id="FWFN01000008">
    <property type="protein sequence ID" value="SLN68075.1"/>
    <property type="molecule type" value="Genomic_DNA"/>
</dbReference>
<keyword evidence="2" id="KW-1185">Reference proteome</keyword>
<proteinExistence type="predicted"/>
<dbReference type="RefSeq" id="WP_100148468.1">
    <property type="nucleotide sequence ID" value="NZ_FWFN01000008.1"/>
</dbReference>